<feature type="compositionally biased region" description="Polar residues" evidence="1">
    <location>
        <begin position="289"/>
        <end position="299"/>
    </location>
</feature>
<feature type="compositionally biased region" description="Polar residues" evidence="1">
    <location>
        <begin position="77"/>
        <end position="86"/>
    </location>
</feature>
<reference evidence="2 3" key="1">
    <citation type="journal article" date="2018" name="Mol. Biol. Evol.">
        <title>Broad Genomic Sampling Reveals a Smut Pathogenic Ancestry of the Fungal Clade Ustilaginomycotina.</title>
        <authorList>
            <person name="Kijpornyongpan T."/>
            <person name="Mondo S.J."/>
            <person name="Barry K."/>
            <person name="Sandor L."/>
            <person name="Lee J."/>
            <person name="Lipzen A."/>
            <person name="Pangilinan J."/>
            <person name="LaButti K."/>
            <person name="Hainaut M."/>
            <person name="Henrissat B."/>
            <person name="Grigoriev I.V."/>
            <person name="Spatafora J.W."/>
            <person name="Aime M.C."/>
        </authorList>
    </citation>
    <scope>NUCLEOTIDE SEQUENCE [LARGE SCALE GENOMIC DNA]</scope>
    <source>
        <strain evidence="2 3">MCA 4198</strain>
    </source>
</reference>
<accession>A0A316YIQ3</accession>
<dbReference type="RefSeq" id="XP_025375706.1">
    <property type="nucleotide sequence ID" value="XM_025522431.1"/>
</dbReference>
<dbReference type="STRING" id="215250.A0A316YIQ3"/>
<dbReference type="GeneID" id="37044347"/>
<protein>
    <submittedName>
        <fullName evidence="2">Uncharacterized protein</fullName>
    </submittedName>
</protein>
<feature type="region of interest" description="Disordered" evidence="1">
    <location>
        <begin position="28"/>
        <end position="121"/>
    </location>
</feature>
<sequence>MASSGARQSHVSSLSGKIQGLKFMQRAAASNKGTTPASFSTASAAAKAASSNDAAPGPSSSSSRAKSGATEGRNAGPSVTQEQHSPAPSEPIADDGNEEHWVLPGKAAQRQAATNTAVESEELGWNAFLRQASASVDGENEKGGDPSSGSARRKFGSWGDKRKREKRQADDDEPDFDMSDDEDGALDYESDGHEGEDGKGKKKGFIKPGTMGKRQRREHNDDEVLQSGARGAHAKARNEAAKKKRADMSSEEKAKMRRKHGFYVPDPGADSDDGSDEPGDDSISVLDGASTTDTPPRSISGNSNSSKPGNKKTKKAKAKKR</sequence>
<dbReference type="InParanoid" id="A0A316YIQ3"/>
<feature type="compositionally biased region" description="Basic residues" evidence="1">
    <location>
        <begin position="309"/>
        <end position="321"/>
    </location>
</feature>
<feature type="compositionally biased region" description="Acidic residues" evidence="1">
    <location>
        <begin position="269"/>
        <end position="280"/>
    </location>
</feature>
<dbReference type="EMBL" id="KZ819638">
    <property type="protein sequence ID" value="PWN88508.1"/>
    <property type="molecule type" value="Genomic_DNA"/>
</dbReference>
<proteinExistence type="predicted"/>
<keyword evidence="3" id="KW-1185">Reference proteome</keyword>
<organism evidence="2 3">
    <name type="scientific">Acaromyces ingoldii</name>
    <dbReference type="NCBI Taxonomy" id="215250"/>
    <lineage>
        <taxon>Eukaryota</taxon>
        <taxon>Fungi</taxon>
        <taxon>Dikarya</taxon>
        <taxon>Basidiomycota</taxon>
        <taxon>Ustilaginomycotina</taxon>
        <taxon>Exobasidiomycetes</taxon>
        <taxon>Exobasidiales</taxon>
        <taxon>Cryptobasidiaceae</taxon>
        <taxon>Acaromyces</taxon>
    </lineage>
</organism>
<feature type="compositionally biased region" description="Low complexity" evidence="1">
    <location>
        <begin position="37"/>
        <end position="69"/>
    </location>
</feature>
<dbReference type="AlphaFoldDB" id="A0A316YIQ3"/>
<dbReference type="OrthoDB" id="10671330at2759"/>
<gene>
    <name evidence="2" type="ORF">FA10DRAFT_268692</name>
</gene>
<feature type="region of interest" description="Disordered" evidence="1">
    <location>
        <begin position="133"/>
        <end position="321"/>
    </location>
</feature>
<feature type="compositionally biased region" description="Basic and acidic residues" evidence="1">
    <location>
        <begin position="236"/>
        <end position="254"/>
    </location>
</feature>
<evidence type="ECO:0000313" key="2">
    <source>
        <dbReference type="EMBL" id="PWN88508.1"/>
    </source>
</evidence>
<feature type="compositionally biased region" description="Basic residues" evidence="1">
    <location>
        <begin position="151"/>
        <end position="166"/>
    </location>
</feature>
<evidence type="ECO:0000256" key="1">
    <source>
        <dbReference type="SAM" id="MobiDB-lite"/>
    </source>
</evidence>
<feature type="compositionally biased region" description="Acidic residues" evidence="1">
    <location>
        <begin position="170"/>
        <end position="189"/>
    </location>
</feature>
<name>A0A316YIQ3_9BASI</name>
<dbReference type="Proteomes" id="UP000245768">
    <property type="component" value="Unassembled WGS sequence"/>
</dbReference>
<feature type="compositionally biased region" description="Basic and acidic residues" evidence="1">
    <location>
        <begin position="190"/>
        <end position="199"/>
    </location>
</feature>
<evidence type="ECO:0000313" key="3">
    <source>
        <dbReference type="Proteomes" id="UP000245768"/>
    </source>
</evidence>